<dbReference type="GO" id="GO:0048364">
    <property type="term" value="P:root development"/>
    <property type="evidence" value="ECO:0007669"/>
    <property type="project" value="InterPro"/>
</dbReference>
<dbReference type="PANTHER" id="PTHR33070:SF120">
    <property type="entry name" value="EXPRESSED PROTEIN"/>
    <property type="match status" value="1"/>
</dbReference>
<organism evidence="2 3">
    <name type="scientific">Coffea canephora</name>
    <name type="common">Robusta coffee</name>
    <dbReference type="NCBI Taxonomy" id="49390"/>
    <lineage>
        <taxon>Eukaryota</taxon>
        <taxon>Viridiplantae</taxon>
        <taxon>Streptophyta</taxon>
        <taxon>Embryophyta</taxon>
        <taxon>Tracheophyta</taxon>
        <taxon>Spermatophyta</taxon>
        <taxon>Magnoliopsida</taxon>
        <taxon>eudicotyledons</taxon>
        <taxon>Gunneridae</taxon>
        <taxon>Pentapetalae</taxon>
        <taxon>asterids</taxon>
        <taxon>lamiids</taxon>
        <taxon>Gentianales</taxon>
        <taxon>Rubiaceae</taxon>
        <taxon>Ixoroideae</taxon>
        <taxon>Gardenieae complex</taxon>
        <taxon>Bertiereae - Coffeeae clade</taxon>
        <taxon>Coffeeae</taxon>
        <taxon>Coffea</taxon>
    </lineage>
</organism>
<dbReference type="OMA" id="SKATCHV"/>
<dbReference type="STRING" id="49390.A0A068VDD4"/>
<dbReference type="Pfam" id="PF03087">
    <property type="entry name" value="BPS1"/>
    <property type="match status" value="1"/>
</dbReference>
<accession>A0A068VDD4</accession>
<keyword evidence="3" id="KW-1185">Reference proteome</keyword>
<feature type="region of interest" description="Disordered" evidence="1">
    <location>
        <begin position="1"/>
        <end position="24"/>
    </location>
</feature>
<dbReference type="OrthoDB" id="1701699at2759"/>
<dbReference type="PhylomeDB" id="A0A068VDD4"/>
<sequence length="283" mass="31720">MATSAPNKKFSSHSRSISLPPSSNPLIVTAQEDLGRLKSSVAASSPSNSLPCQKLDGLKNLYECLDDVLQLPLSQRALSNERIGKWEEEVLDGYLRLWDICGAVRDIYLLIKESLQELESSLRWKRSGDWASEVSSYMISHKHLNKIISKCYRELKKAEKNCNLAVVNKDSTMVSLIKEVQIVSLPVLGSVLSFHSGSKAGSQPRDWSLMQHKRPSHRGDSEIAAIEQIEIELHLLNNNKSNKDVLKKLVAVDSSIEELAEVLEIVFRLLLKTRVSLLNILNH</sequence>
<dbReference type="EMBL" id="HG739256">
    <property type="protein sequence ID" value="CDP17673.1"/>
    <property type="molecule type" value="Genomic_DNA"/>
</dbReference>
<protein>
    <submittedName>
        <fullName evidence="2">Uncharacterized protein</fullName>
    </submittedName>
</protein>
<dbReference type="Proteomes" id="UP000295252">
    <property type="component" value="Chromosome I"/>
</dbReference>
<reference evidence="3" key="1">
    <citation type="journal article" date="2014" name="Science">
        <title>The coffee genome provides insight into the convergent evolution of caffeine biosynthesis.</title>
        <authorList>
            <person name="Denoeud F."/>
            <person name="Carretero-Paulet L."/>
            <person name="Dereeper A."/>
            <person name="Droc G."/>
            <person name="Guyot R."/>
            <person name="Pietrella M."/>
            <person name="Zheng C."/>
            <person name="Alberti A."/>
            <person name="Anthony F."/>
            <person name="Aprea G."/>
            <person name="Aury J.M."/>
            <person name="Bento P."/>
            <person name="Bernard M."/>
            <person name="Bocs S."/>
            <person name="Campa C."/>
            <person name="Cenci A."/>
            <person name="Combes M.C."/>
            <person name="Crouzillat D."/>
            <person name="Da Silva C."/>
            <person name="Daddiego L."/>
            <person name="De Bellis F."/>
            <person name="Dussert S."/>
            <person name="Garsmeur O."/>
            <person name="Gayraud T."/>
            <person name="Guignon V."/>
            <person name="Jahn K."/>
            <person name="Jamilloux V."/>
            <person name="Joet T."/>
            <person name="Labadie K."/>
            <person name="Lan T."/>
            <person name="Leclercq J."/>
            <person name="Lepelley M."/>
            <person name="Leroy T."/>
            <person name="Li L.T."/>
            <person name="Librado P."/>
            <person name="Lopez L."/>
            <person name="Munoz A."/>
            <person name="Noel B."/>
            <person name="Pallavicini A."/>
            <person name="Perrotta G."/>
            <person name="Poncet V."/>
            <person name="Pot D."/>
            <person name="Priyono X."/>
            <person name="Rigoreau M."/>
            <person name="Rouard M."/>
            <person name="Rozas J."/>
            <person name="Tranchant-Dubreuil C."/>
            <person name="VanBuren R."/>
            <person name="Zhang Q."/>
            <person name="Andrade A.C."/>
            <person name="Argout X."/>
            <person name="Bertrand B."/>
            <person name="de Kochko A."/>
            <person name="Graziosi G."/>
            <person name="Henry R.J."/>
            <person name="Jayarama X."/>
            <person name="Ming R."/>
            <person name="Nagai C."/>
            <person name="Rounsley S."/>
            <person name="Sankoff D."/>
            <person name="Giuliano G."/>
            <person name="Albert V.A."/>
            <person name="Wincker P."/>
            <person name="Lashermes P."/>
        </authorList>
    </citation>
    <scope>NUCLEOTIDE SEQUENCE [LARGE SCALE GENOMIC DNA]</scope>
    <source>
        <strain evidence="3">cv. DH200-94</strain>
    </source>
</reference>
<dbReference type="AlphaFoldDB" id="A0A068VDD4"/>
<evidence type="ECO:0000256" key="1">
    <source>
        <dbReference type="SAM" id="MobiDB-lite"/>
    </source>
</evidence>
<evidence type="ECO:0000313" key="3">
    <source>
        <dbReference type="Proteomes" id="UP000295252"/>
    </source>
</evidence>
<proteinExistence type="predicted"/>
<dbReference type="Gramene" id="CDP17673">
    <property type="protein sequence ID" value="CDP17673"/>
    <property type="gene ID" value="GSCOC_T00013215001"/>
</dbReference>
<evidence type="ECO:0000313" key="2">
    <source>
        <dbReference type="EMBL" id="CDP17673.1"/>
    </source>
</evidence>
<dbReference type="GO" id="GO:0048367">
    <property type="term" value="P:shoot system development"/>
    <property type="evidence" value="ECO:0007669"/>
    <property type="project" value="InterPro"/>
</dbReference>
<gene>
    <name evidence="2" type="ORF">GSCOC_T00013215001</name>
</gene>
<dbReference type="InParanoid" id="A0A068VDD4"/>
<feature type="compositionally biased region" description="Low complexity" evidence="1">
    <location>
        <begin position="13"/>
        <end position="24"/>
    </location>
</feature>
<dbReference type="InterPro" id="IPR004320">
    <property type="entry name" value="BPS1_pln"/>
</dbReference>
<dbReference type="PANTHER" id="PTHR33070">
    <property type="entry name" value="OS06G0725500 PROTEIN"/>
    <property type="match status" value="1"/>
</dbReference>
<name>A0A068VDD4_COFCA</name>